<evidence type="ECO:0000259" key="1">
    <source>
        <dbReference type="Pfam" id="PF07059"/>
    </source>
</evidence>
<gene>
    <name evidence="2" type="ORF">MONBRDRAFT_32615</name>
</gene>
<sequence length="336" mass="36706">MAGSATSPSSTSGGLKLIGDAVAAAVEATESGSLPEAAEFIAGGHSGFRVHDLESSGWDVGDGSTFRVRRGPDYKKNGKKELSLPQMYDAVAVDCFRVERRCYPIAPIINLPALPDHLADWKHEDVPATFILNIQLPGAAAKMFSSDIDGPTVHLIIYYHLRPDAARAIGEGVERQPAHDLWARWCREAFDDEKMRGRFKMIGVVDNFKDIGLPSILETYNGKPCIIYKTGSIAKGADCTYIEAGINVHLFPYLTRNMIWSYRAKSLDMQLHIAGTIEARSDEEMPERVVFTNRITNMHVFDSPLLSAAAIDLLMSKAQATGHNAVIAQAGSEVSK</sequence>
<dbReference type="KEGG" id="mbr:MONBRDRAFT_32615"/>
<evidence type="ECO:0000313" key="3">
    <source>
        <dbReference type="Proteomes" id="UP000001357"/>
    </source>
</evidence>
<accession>A9V0Q8</accession>
<dbReference type="GeneID" id="5891592"/>
<dbReference type="Proteomes" id="UP000001357">
    <property type="component" value="Unassembled WGS sequence"/>
</dbReference>
<dbReference type="eggNOG" id="ENOG502S76H">
    <property type="taxonomic scope" value="Eukaryota"/>
</dbReference>
<keyword evidence="3" id="KW-1185">Reference proteome</keyword>
<organism evidence="2 3">
    <name type="scientific">Monosiga brevicollis</name>
    <name type="common">Choanoflagellate</name>
    <dbReference type="NCBI Taxonomy" id="81824"/>
    <lineage>
        <taxon>Eukaryota</taxon>
        <taxon>Choanoflagellata</taxon>
        <taxon>Craspedida</taxon>
        <taxon>Salpingoecidae</taxon>
        <taxon>Monosiga</taxon>
    </lineage>
</organism>
<dbReference type="InParanoid" id="A9V0Q8"/>
<dbReference type="PANTHER" id="PTHR31558">
    <property type="entry name" value="CW14 PROTEIN"/>
    <property type="match status" value="1"/>
</dbReference>
<evidence type="ECO:0000313" key="2">
    <source>
        <dbReference type="EMBL" id="EDQ88795.1"/>
    </source>
</evidence>
<proteinExistence type="predicted"/>
<name>A9V0Q8_MONBE</name>
<dbReference type="EMBL" id="CH991553">
    <property type="protein sequence ID" value="EDQ88795.1"/>
    <property type="molecule type" value="Genomic_DNA"/>
</dbReference>
<dbReference type="AlphaFoldDB" id="A9V0Q8"/>
<dbReference type="InterPro" id="IPR009769">
    <property type="entry name" value="EDR2_C"/>
</dbReference>
<dbReference type="RefSeq" id="XP_001746408.1">
    <property type="nucleotide sequence ID" value="XM_001746356.1"/>
</dbReference>
<dbReference type="PANTHER" id="PTHR31558:SF35">
    <property type="entry name" value="PROTEIN ENHANCED DISEASE RESISTANCE 2 C-TERMINAL DOMAIN-CONTAINING PROTEIN"/>
    <property type="match status" value="1"/>
</dbReference>
<feature type="domain" description="Protein ENHANCED DISEASE RESISTANCE 2 C-terminal" evidence="1">
    <location>
        <begin position="58"/>
        <end position="298"/>
    </location>
</feature>
<dbReference type="Pfam" id="PF07059">
    <property type="entry name" value="EDR2_C"/>
    <property type="match status" value="1"/>
</dbReference>
<dbReference type="STRING" id="81824.A9V0Q8"/>
<dbReference type="OMA" id="HIMEHIE"/>
<reference evidence="2 3" key="1">
    <citation type="journal article" date="2008" name="Nature">
        <title>The genome of the choanoflagellate Monosiga brevicollis and the origin of metazoans.</title>
        <authorList>
            <consortium name="JGI Sequencing"/>
            <person name="King N."/>
            <person name="Westbrook M.J."/>
            <person name="Young S.L."/>
            <person name="Kuo A."/>
            <person name="Abedin M."/>
            <person name="Chapman J."/>
            <person name="Fairclough S."/>
            <person name="Hellsten U."/>
            <person name="Isogai Y."/>
            <person name="Letunic I."/>
            <person name="Marr M."/>
            <person name="Pincus D."/>
            <person name="Putnam N."/>
            <person name="Rokas A."/>
            <person name="Wright K.J."/>
            <person name="Zuzow R."/>
            <person name="Dirks W."/>
            <person name="Good M."/>
            <person name="Goodstein D."/>
            <person name="Lemons D."/>
            <person name="Li W."/>
            <person name="Lyons J.B."/>
            <person name="Morris A."/>
            <person name="Nichols S."/>
            <person name="Richter D.J."/>
            <person name="Salamov A."/>
            <person name="Bork P."/>
            <person name="Lim W.A."/>
            <person name="Manning G."/>
            <person name="Miller W.T."/>
            <person name="McGinnis W."/>
            <person name="Shapiro H."/>
            <person name="Tjian R."/>
            <person name="Grigoriev I.V."/>
            <person name="Rokhsar D."/>
        </authorList>
    </citation>
    <scope>NUCLEOTIDE SEQUENCE [LARGE SCALE GENOMIC DNA]</scope>
    <source>
        <strain evidence="3">MX1 / ATCC 50154</strain>
    </source>
</reference>
<protein>
    <recommendedName>
        <fullName evidence="1">Protein ENHANCED DISEASE RESISTANCE 2 C-terminal domain-containing protein</fullName>
    </recommendedName>
</protein>